<accession>A0A395JHP2</accession>
<dbReference type="SMART" id="SM01204">
    <property type="entry name" value="FIST_C"/>
    <property type="match status" value="1"/>
</dbReference>
<evidence type="ECO:0000313" key="2">
    <source>
        <dbReference type="EMBL" id="RBP49193.1"/>
    </source>
</evidence>
<dbReference type="GO" id="GO:0032436">
    <property type="term" value="P:positive regulation of proteasomal ubiquitin-dependent protein catabolic process"/>
    <property type="evidence" value="ECO:0007669"/>
    <property type="project" value="TreeGrafter"/>
</dbReference>
<protein>
    <submittedName>
        <fullName evidence="2">Small ligand-binding sensory domain FIST</fullName>
    </submittedName>
</protein>
<dbReference type="OrthoDB" id="9770435at2"/>
<evidence type="ECO:0000313" key="3">
    <source>
        <dbReference type="Proteomes" id="UP000253083"/>
    </source>
</evidence>
<dbReference type="EMBL" id="QNRT01000004">
    <property type="protein sequence ID" value="RBP49193.1"/>
    <property type="molecule type" value="Genomic_DNA"/>
</dbReference>
<keyword evidence="3" id="KW-1185">Reference proteome</keyword>
<comment type="caution">
    <text evidence="2">The sequence shown here is derived from an EMBL/GenBank/DDBJ whole genome shotgun (WGS) entry which is preliminary data.</text>
</comment>
<reference evidence="2 3" key="1">
    <citation type="submission" date="2018-06" db="EMBL/GenBank/DDBJ databases">
        <title>Genomic Encyclopedia of Type Strains, Phase IV (KMG-IV): sequencing the most valuable type-strain genomes for metagenomic binning, comparative biology and taxonomic classification.</title>
        <authorList>
            <person name="Goeker M."/>
        </authorList>
    </citation>
    <scope>NUCLEOTIDE SEQUENCE [LARGE SCALE GENOMIC DNA]</scope>
    <source>
        <strain evidence="2 3">DSM 24032</strain>
    </source>
</reference>
<proteinExistence type="predicted"/>
<dbReference type="Pfam" id="PF10442">
    <property type="entry name" value="FIST_C"/>
    <property type="match status" value="1"/>
</dbReference>
<organism evidence="2 3">
    <name type="scientific">Arenicella xantha</name>
    <dbReference type="NCBI Taxonomy" id="644221"/>
    <lineage>
        <taxon>Bacteria</taxon>
        <taxon>Pseudomonadati</taxon>
        <taxon>Pseudomonadota</taxon>
        <taxon>Gammaproteobacteria</taxon>
        <taxon>Arenicellales</taxon>
        <taxon>Arenicellaceae</taxon>
        <taxon>Arenicella</taxon>
    </lineage>
</organism>
<dbReference type="Proteomes" id="UP000253083">
    <property type="component" value="Unassembled WGS sequence"/>
</dbReference>
<dbReference type="InterPro" id="IPR019494">
    <property type="entry name" value="FIST_C"/>
</dbReference>
<dbReference type="PANTHER" id="PTHR14939:SF5">
    <property type="entry name" value="F-BOX ONLY PROTEIN 22"/>
    <property type="match status" value="1"/>
</dbReference>
<gene>
    <name evidence="2" type="ORF">DFR28_104121</name>
</gene>
<dbReference type="InParanoid" id="A0A395JHP2"/>
<dbReference type="RefSeq" id="WP_113955059.1">
    <property type="nucleotide sequence ID" value="NZ_QNRT01000004.1"/>
</dbReference>
<name>A0A395JHP2_9GAMM</name>
<dbReference type="AlphaFoldDB" id="A0A395JHP2"/>
<sequence>MSKPSIVSTGVSYGAFATDDHARKAVQQAIAKMPACTIGSVLLFLSNGYAFEPQEAIKQAAKAAGTPQVFGCCAVGLLTEDDWILDAEGAVAMVFPQAMGLSPLHLLQQQGVPPELVLTLATPNTATIAVNSSDIPQFGAVTTDEYGHGPYSVWQSGRIVEREFIQCGFNQQFNAELIVCPGVKLLSPVMQINRSEEHSVYEIDLQAASDNLLKYINDAEPNDYFGLLCLVSETSSASDITQGQYRLHHVISVDRDAQLVRLSGSARAGRHMAWATRDANAALQSVQTQLHASQQRQSKQPDFGLIFPNVGRGAEFFAGVDADLLEFKNAFPNTPAIGFYSNAEIAPGQQFAGLIRHYSTVMALFRTQ</sequence>
<dbReference type="InterPro" id="IPR013702">
    <property type="entry name" value="FIST_domain_N"/>
</dbReference>
<dbReference type="GO" id="GO:0000209">
    <property type="term" value="P:protein polyubiquitination"/>
    <property type="evidence" value="ECO:0007669"/>
    <property type="project" value="TreeGrafter"/>
</dbReference>
<feature type="domain" description="FIST C-domain" evidence="1">
    <location>
        <begin position="208"/>
        <end position="348"/>
    </location>
</feature>
<dbReference type="Pfam" id="PF08495">
    <property type="entry name" value="FIST"/>
    <property type="match status" value="1"/>
</dbReference>
<evidence type="ECO:0000259" key="1">
    <source>
        <dbReference type="SMART" id="SM01204"/>
    </source>
</evidence>
<dbReference type="PANTHER" id="PTHR14939">
    <property type="entry name" value="F-BOX ONLY PROTEIN 22"/>
    <property type="match status" value="1"/>
</dbReference>